<name>A0AAD5QE28_PARTN</name>
<sequence length="322" mass="37077">MQFFRILSKCRDLPLIEYKNDDELDEELLRRRKMRGLFTKENIFFMCPLDFSRVGFDEEAGNQLLPSSELDNSSDVIERRPTHSPLYMLDSAAITGNNSAEDCGSYIIVDKNSTVNKSLMERILERLHNIGTPYESYTIATNLARKKEAEEKSKHGDQPVTPEIPKKLYTHHDPPTERPIMANNLDVNEADIALKDREEATAKPFFADSQILTKKKLKQARKARRENVDIPTEISAGEGPSYSKKRIKSNDEFEKGNVEIQPFDYSQVDPEIFSKPPALDNSFDPFNQKYRLENKKNFRRRPRGGHHRMGTMSIGYTPTTKK</sequence>
<evidence type="ECO:0000313" key="2">
    <source>
        <dbReference type="EMBL" id="KAJ1346044.1"/>
    </source>
</evidence>
<dbReference type="EMBL" id="JAHQIW010000105">
    <property type="protein sequence ID" value="KAJ1346044.1"/>
    <property type="molecule type" value="Genomic_DNA"/>
</dbReference>
<feature type="compositionally biased region" description="Basic and acidic residues" evidence="1">
    <location>
        <begin position="146"/>
        <end position="157"/>
    </location>
</feature>
<reference evidence="2" key="1">
    <citation type="submission" date="2021-06" db="EMBL/GenBank/DDBJ databases">
        <title>Parelaphostrongylus tenuis whole genome reference sequence.</title>
        <authorList>
            <person name="Garwood T.J."/>
            <person name="Larsen P.A."/>
            <person name="Fountain-Jones N.M."/>
            <person name="Garbe J.R."/>
            <person name="Macchietto M.G."/>
            <person name="Kania S.A."/>
            <person name="Gerhold R.W."/>
            <person name="Richards J.E."/>
            <person name="Wolf T.M."/>
        </authorList>
    </citation>
    <scope>NUCLEOTIDE SEQUENCE</scope>
    <source>
        <strain evidence="2">MNPRO001-30</strain>
        <tissue evidence="2">Meninges</tissue>
    </source>
</reference>
<organism evidence="2 3">
    <name type="scientific">Parelaphostrongylus tenuis</name>
    <name type="common">Meningeal worm</name>
    <dbReference type="NCBI Taxonomy" id="148309"/>
    <lineage>
        <taxon>Eukaryota</taxon>
        <taxon>Metazoa</taxon>
        <taxon>Ecdysozoa</taxon>
        <taxon>Nematoda</taxon>
        <taxon>Chromadorea</taxon>
        <taxon>Rhabditida</taxon>
        <taxon>Rhabditina</taxon>
        <taxon>Rhabditomorpha</taxon>
        <taxon>Strongyloidea</taxon>
        <taxon>Metastrongylidae</taxon>
        <taxon>Parelaphostrongylus</taxon>
    </lineage>
</organism>
<comment type="caution">
    <text evidence="2">The sequence shown here is derived from an EMBL/GenBank/DDBJ whole genome shotgun (WGS) entry which is preliminary data.</text>
</comment>
<dbReference type="Proteomes" id="UP001196413">
    <property type="component" value="Unassembled WGS sequence"/>
</dbReference>
<protein>
    <submittedName>
        <fullName evidence="2">Uncharacterized protein</fullName>
    </submittedName>
</protein>
<evidence type="ECO:0000256" key="1">
    <source>
        <dbReference type="SAM" id="MobiDB-lite"/>
    </source>
</evidence>
<feature type="compositionally biased region" description="Basic residues" evidence="1">
    <location>
        <begin position="297"/>
        <end position="309"/>
    </location>
</feature>
<feature type="region of interest" description="Disordered" evidence="1">
    <location>
        <begin position="269"/>
        <end position="322"/>
    </location>
</feature>
<dbReference type="AlphaFoldDB" id="A0AAD5QE28"/>
<evidence type="ECO:0000313" key="3">
    <source>
        <dbReference type="Proteomes" id="UP001196413"/>
    </source>
</evidence>
<feature type="region of interest" description="Disordered" evidence="1">
    <location>
        <begin position="146"/>
        <end position="167"/>
    </location>
</feature>
<gene>
    <name evidence="2" type="ORF">KIN20_000714</name>
</gene>
<keyword evidence="3" id="KW-1185">Reference proteome</keyword>
<proteinExistence type="predicted"/>
<accession>A0AAD5QE28</accession>